<evidence type="ECO:0000313" key="2">
    <source>
        <dbReference type="EMBL" id="KIP09050.1"/>
    </source>
</evidence>
<dbReference type="AlphaFoldDB" id="A0A0C3SCR5"/>
<dbReference type="InterPro" id="IPR005079">
    <property type="entry name" value="Peptidase_C45_hydrolase"/>
</dbReference>
<dbReference type="InterPro" id="IPR047801">
    <property type="entry name" value="Peptidase_C45"/>
</dbReference>
<dbReference type="STRING" id="745531.A0A0C3SCR5"/>
<dbReference type="PANTHER" id="PTHR34180:SF1">
    <property type="entry name" value="BETA-ALANYL-DOPAMINE_CARCININE HYDROLASE"/>
    <property type="match status" value="1"/>
</dbReference>
<protein>
    <recommendedName>
        <fullName evidence="1">Peptidase C45 hydrolase domain-containing protein</fullName>
    </recommendedName>
</protein>
<gene>
    <name evidence="2" type="ORF">PHLGIDRAFT_506345</name>
</gene>
<feature type="domain" description="Peptidase C45 hydrolase" evidence="1">
    <location>
        <begin position="142"/>
        <end position="317"/>
    </location>
</feature>
<dbReference type="HOGENOM" id="CLU_037787_1_0_1"/>
<keyword evidence="3" id="KW-1185">Reference proteome</keyword>
<dbReference type="NCBIfam" id="NF040521">
    <property type="entry name" value="C45_proenzyme"/>
    <property type="match status" value="1"/>
</dbReference>
<accession>A0A0C3SCR5</accession>
<reference evidence="2 3" key="1">
    <citation type="journal article" date="2014" name="PLoS Genet.">
        <title>Analysis of the Phlebiopsis gigantea genome, transcriptome and secretome provides insight into its pioneer colonization strategies of wood.</title>
        <authorList>
            <person name="Hori C."/>
            <person name="Ishida T."/>
            <person name="Igarashi K."/>
            <person name="Samejima M."/>
            <person name="Suzuki H."/>
            <person name="Master E."/>
            <person name="Ferreira P."/>
            <person name="Ruiz-Duenas F.J."/>
            <person name="Held B."/>
            <person name="Canessa P."/>
            <person name="Larrondo L.F."/>
            <person name="Schmoll M."/>
            <person name="Druzhinina I.S."/>
            <person name="Kubicek C.P."/>
            <person name="Gaskell J.A."/>
            <person name="Kersten P."/>
            <person name="St John F."/>
            <person name="Glasner J."/>
            <person name="Sabat G."/>
            <person name="Splinter BonDurant S."/>
            <person name="Syed K."/>
            <person name="Yadav J."/>
            <person name="Mgbeahuruike A.C."/>
            <person name="Kovalchuk A."/>
            <person name="Asiegbu F.O."/>
            <person name="Lackner G."/>
            <person name="Hoffmeister D."/>
            <person name="Rencoret J."/>
            <person name="Gutierrez A."/>
            <person name="Sun H."/>
            <person name="Lindquist E."/>
            <person name="Barry K."/>
            <person name="Riley R."/>
            <person name="Grigoriev I.V."/>
            <person name="Henrissat B."/>
            <person name="Kues U."/>
            <person name="Berka R.M."/>
            <person name="Martinez A.T."/>
            <person name="Covert S.F."/>
            <person name="Blanchette R.A."/>
            <person name="Cullen D."/>
        </authorList>
    </citation>
    <scope>NUCLEOTIDE SEQUENCE [LARGE SCALE GENOMIC DNA]</scope>
    <source>
        <strain evidence="2 3">11061_1 CR5-6</strain>
    </source>
</reference>
<dbReference type="OrthoDB" id="189997at2759"/>
<dbReference type="Pfam" id="PF03417">
    <property type="entry name" value="AAT"/>
    <property type="match status" value="1"/>
</dbReference>
<evidence type="ECO:0000313" key="3">
    <source>
        <dbReference type="Proteomes" id="UP000053257"/>
    </source>
</evidence>
<evidence type="ECO:0000259" key="1">
    <source>
        <dbReference type="Pfam" id="PF03417"/>
    </source>
</evidence>
<dbReference type="InterPro" id="IPR047794">
    <property type="entry name" value="C45_proenzyme-like"/>
</dbReference>
<proteinExistence type="predicted"/>
<dbReference type="Gene3D" id="1.10.10.2120">
    <property type="match status" value="1"/>
</dbReference>
<dbReference type="PANTHER" id="PTHR34180">
    <property type="entry name" value="PEPTIDASE C45"/>
    <property type="match status" value="1"/>
</dbReference>
<dbReference type="EMBL" id="KN840471">
    <property type="protein sequence ID" value="KIP09050.1"/>
    <property type="molecule type" value="Genomic_DNA"/>
</dbReference>
<dbReference type="Proteomes" id="UP000053257">
    <property type="component" value="Unassembled WGS sequence"/>
</dbReference>
<organism evidence="2 3">
    <name type="scientific">Phlebiopsis gigantea (strain 11061_1 CR5-6)</name>
    <name type="common">White-rot fungus</name>
    <name type="synonym">Peniophora gigantea</name>
    <dbReference type="NCBI Taxonomy" id="745531"/>
    <lineage>
        <taxon>Eukaryota</taxon>
        <taxon>Fungi</taxon>
        <taxon>Dikarya</taxon>
        <taxon>Basidiomycota</taxon>
        <taxon>Agaricomycotina</taxon>
        <taxon>Agaricomycetes</taxon>
        <taxon>Polyporales</taxon>
        <taxon>Phanerochaetaceae</taxon>
        <taxon>Phlebiopsis</taxon>
    </lineage>
</organism>
<dbReference type="Gene3D" id="3.60.60.10">
    <property type="entry name" value="Penicillin V Acylase, Chain A"/>
    <property type="match status" value="1"/>
</dbReference>
<name>A0A0C3SCR5_PHLG1</name>
<sequence>MPVLWDVDHVPEILLQGSSYEIGRTHGALLRKQIHSQLRIYADMFQRLCKFSWEQVRDVATQYEPAIQRLAPHLLEEMRGIADGVNGTQDDGHPVVERQIDVLDVVALNARSEIALGLWDDGCTSLAWNVGSLTDAAGGTDDEKVVLAQNWDWRTSVGPNLAVVTVRQEGRPDIWMVSEAGIVGKIGFNAASVGVCLNAIRAKPTDESLLPVHLVLRLLLEQPSLSAALSLVHSLGGCASSQHILVASAFGSRGLEISPRGTVHLSEDSLGLIAHTNHFIENLLVEEPPWLSGSPVRLERARTLCADLAKHYGKDAVREKLTPALLRQQLFADTFNAPQAICCVPDPCREDSIETLFNIVMMFEEGKAPYAEVTFGRPTDSEARVYRIPRHD</sequence>